<dbReference type="Gene3D" id="3.40.140.10">
    <property type="entry name" value="Cytidine Deaminase, domain 2"/>
    <property type="match status" value="1"/>
</dbReference>
<organism evidence="2 3">
    <name type="scientific">Pseudonocardia autotrophica</name>
    <name type="common">Amycolata autotrophica</name>
    <name type="synonym">Nocardia autotrophica</name>
    <dbReference type="NCBI Taxonomy" id="2074"/>
    <lineage>
        <taxon>Bacteria</taxon>
        <taxon>Bacillati</taxon>
        <taxon>Actinomycetota</taxon>
        <taxon>Actinomycetes</taxon>
        <taxon>Pseudonocardiales</taxon>
        <taxon>Pseudonocardiaceae</taxon>
        <taxon>Pseudonocardia</taxon>
    </lineage>
</organism>
<gene>
    <name evidence="2" type="primary">guaD_2</name>
    <name evidence="2" type="ORF">BG845_04024</name>
</gene>
<feature type="domain" description="CMP/dCMP-type deaminase" evidence="1">
    <location>
        <begin position="4"/>
        <end position="107"/>
    </location>
</feature>
<dbReference type="GO" id="GO:0008892">
    <property type="term" value="F:guanine deaminase activity"/>
    <property type="evidence" value="ECO:0007669"/>
    <property type="project" value="UniProtKB-EC"/>
</dbReference>
<dbReference type="EMBL" id="MIGB01000022">
    <property type="protein sequence ID" value="OSY38508.1"/>
    <property type="molecule type" value="Genomic_DNA"/>
</dbReference>
<keyword evidence="3" id="KW-1185">Reference proteome</keyword>
<dbReference type="InterPro" id="IPR016193">
    <property type="entry name" value="Cytidine_deaminase-like"/>
</dbReference>
<evidence type="ECO:0000313" key="3">
    <source>
        <dbReference type="Proteomes" id="UP000194360"/>
    </source>
</evidence>
<dbReference type="InterPro" id="IPR002125">
    <property type="entry name" value="CMP_dCMP_dom"/>
</dbReference>
<dbReference type="RefSeq" id="WP_085914227.1">
    <property type="nucleotide sequence ID" value="NZ_AP018920.1"/>
</dbReference>
<sequence length="162" mass="16368">MSDTGEPGALARAVELAGQARARGDHPFGAVLLDAAGVVLGEARNTVVSDRDPTAHAELALLRAVPGGATLCASAEPCAMCAGAIGWSTVSRVVYALGRAELAGLTAGDGEGARTSLPCRTVLAAAPHPIEVEGPVPVPGAREVHAGYWMPQRADRIAGTAR</sequence>
<dbReference type="SUPFAM" id="SSF53927">
    <property type="entry name" value="Cytidine deaminase-like"/>
    <property type="match status" value="1"/>
</dbReference>
<dbReference type="Pfam" id="PF00383">
    <property type="entry name" value="dCMP_cyt_deam_1"/>
    <property type="match status" value="1"/>
</dbReference>
<dbReference type="PROSITE" id="PS51747">
    <property type="entry name" value="CYT_DCMP_DEAMINASES_2"/>
    <property type="match status" value="1"/>
</dbReference>
<dbReference type="PANTHER" id="PTHR11079">
    <property type="entry name" value="CYTOSINE DEAMINASE FAMILY MEMBER"/>
    <property type="match status" value="1"/>
</dbReference>
<dbReference type="OrthoDB" id="9802676at2"/>
<accession>A0A1Y2MV31</accession>
<reference evidence="2 3" key="1">
    <citation type="submission" date="2016-09" db="EMBL/GenBank/DDBJ databases">
        <title>Pseudonocardia autotrophica DSM535, a candidate organism with high potential of specific P450 cytochromes.</title>
        <authorList>
            <person name="Grumaz C."/>
            <person name="Vainshtein Y."/>
            <person name="Kirstahler P."/>
            <person name="Sohn K."/>
        </authorList>
    </citation>
    <scope>NUCLEOTIDE SEQUENCE [LARGE SCALE GENOMIC DNA]</scope>
    <source>
        <strain evidence="2 3">DSM 535</strain>
    </source>
</reference>
<dbReference type="Proteomes" id="UP000194360">
    <property type="component" value="Unassembled WGS sequence"/>
</dbReference>
<evidence type="ECO:0000259" key="1">
    <source>
        <dbReference type="PROSITE" id="PS51747"/>
    </source>
</evidence>
<dbReference type="AlphaFoldDB" id="A0A1Y2MV31"/>
<dbReference type="PANTHER" id="PTHR11079:SF179">
    <property type="entry name" value="TRNA(ADENINE(34)) DEAMINASE, CHLOROPLASTIC"/>
    <property type="match status" value="1"/>
</dbReference>
<evidence type="ECO:0000313" key="2">
    <source>
        <dbReference type="EMBL" id="OSY38508.1"/>
    </source>
</evidence>
<proteinExistence type="predicted"/>
<dbReference type="CDD" id="cd01285">
    <property type="entry name" value="nucleoside_deaminase"/>
    <property type="match status" value="1"/>
</dbReference>
<keyword evidence="2" id="KW-0378">Hydrolase</keyword>
<name>A0A1Y2MV31_PSEAH</name>
<dbReference type="STRING" id="2074.BG845_04024"/>
<protein>
    <submittedName>
        <fullName evidence="2">Guanine deaminase</fullName>
        <ecNumber evidence="2">3.5.4.3</ecNumber>
    </submittedName>
</protein>
<comment type="caution">
    <text evidence="2">The sequence shown here is derived from an EMBL/GenBank/DDBJ whole genome shotgun (WGS) entry which is preliminary data.</text>
</comment>
<dbReference type="EC" id="3.5.4.3" evidence="2"/>